<evidence type="ECO:0000313" key="2">
    <source>
        <dbReference type="Proteomes" id="UP000215144"/>
    </source>
</evidence>
<gene>
    <name evidence="1" type="ORF">SAMEA4504048_02439</name>
</gene>
<accession>A0A239XNG6</accession>
<sequence>MTVEIYEENGVKRMRTGTPHGNVISMFGSNPNLSPQKREEYRLRAESKTEAEAFLTERFGQHNAWVIVANVMANFTTKNRKSAKSFEEAWHDLGFQVVTDIIYRTLNDLPAEGNI</sequence>
<evidence type="ECO:0000313" key="1">
    <source>
        <dbReference type="EMBL" id="SNV47930.1"/>
    </source>
</evidence>
<reference evidence="1 2" key="1">
    <citation type="submission" date="2017-06" db="EMBL/GenBank/DDBJ databases">
        <authorList>
            <consortium name="Pathogen Informatics"/>
        </authorList>
    </citation>
    <scope>NUCLEOTIDE SEQUENCE [LARGE SCALE GENOMIC DNA]</scope>
    <source>
        <strain evidence="1 2">NCTC11291</strain>
    </source>
</reference>
<name>A0A239XNG6_STRAI</name>
<organism evidence="1 2">
    <name type="scientific">Streptococcus acidominimus</name>
    <dbReference type="NCBI Taxonomy" id="1326"/>
    <lineage>
        <taxon>Bacteria</taxon>
        <taxon>Bacillati</taxon>
        <taxon>Bacillota</taxon>
        <taxon>Bacilli</taxon>
        <taxon>Lactobacillales</taxon>
        <taxon>Streptococcaceae</taxon>
        <taxon>Streptococcus</taxon>
    </lineage>
</organism>
<proteinExistence type="predicted"/>
<dbReference type="KEGG" id="saco:SAME_02439"/>
<dbReference type="Proteomes" id="UP000215144">
    <property type="component" value="Chromosome 1"/>
</dbReference>
<dbReference type="AlphaFoldDB" id="A0A239XNG6"/>
<dbReference type="RefSeq" id="WP_231909814.1">
    <property type="nucleotide sequence ID" value="NZ_LT906454.1"/>
</dbReference>
<dbReference type="EMBL" id="LT906454">
    <property type="protein sequence ID" value="SNV47930.1"/>
    <property type="molecule type" value="Genomic_DNA"/>
</dbReference>
<protein>
    <submittedName>
        <fullName evidence="1">Phage protein</fullName>
    </submittedName>
</protein>